<dbReference type="InterPro" id="IPR015421">
    <property type="entry name" value="PyrdxlP-dep_Trfase_major"/>
</dbReference>
<evidence type="ECO:0000256" key="5">
    <source>
        <dbReference type="ARBA" id="ARBA00029440"/>
    </source>
</evidence>
<gene>
    <name evidence="7" type="ORF">GCM10011499_34850</name>
</gene>
<dbReference type="InterPro" id="IPR015422">
    <property type="entry name" value="PyrdxlP-dep_Trfase_small"/>
</dbReference>
<keyword evidence="4" id="KW-0663">Pyridoxal phosphate</keyword>
<comment type="similarity">
    <text evidence="1">Belongs to the class-II pyridoxal-phosphate-dependent aminotransferase family. Histidinol-phosphate aminotransferase subfamily.</text>
</comment>
<keyword evidence="3" id="KW-0808">Transferase</keyword>
<dbReference type="InterPro" id="IPR050106">
    <property type="entry name" value="HistidinolP_aminotransfase"/>
</dbReference>
<organism evidence="7 8">
    <name type="scientific">Pelagibacterium lentulum</name>
    <dbReference type="NCBI Taxonomy" id="2029865"/>
    <lineage>
        <taxon>Bacteria</taxon>
        <taxon>Pseudomonadati</taxon>
        <taxon>Pseudomonadota</taxon>
        <taxon>Alphaproteobacteria</taxon>
        <taxon>Hyphomicrobiales</taxon>
        <taxon>Devosiaceae</taxon>
        <taxon>Pelagibacterium</taxon>
    </lineage>
</organism>
<feature type="domain" description="Aminotransferase class I/classII large" evidence="6">
    <location>
        <begin position="47"/>
        <end position="372"/>
    </location>
</feature>
<dbReference type="NCBIfam" id="NF006014">
    <property type="entry name" value="PRK08153.1"/>
    <property type="match status" value="1"/>
</dbReference>
<reference evidence="7 8" key="1">
    <citation type="journal article" date="2014" name="Int. J. Syst. Evol. Microbiol.">
        <title>Complete genome sequence of Corynebacterium casei LMG S-19264T (=DSM 44701T), isolated from a smear-ripened cheese.</title>
        <authorList>
            <consortium name="US DOE Joint Genome Institute (JGI-PGF)"/>
            <person name="Walter F."/>
            <person name="Albersmeier A."/>
            <person name="Kalinowski J."/>
            <person name="Ruckert C."/>
        </authorList>
    </citation>
    <scope>NUCLEOTIDE SEQUENCE [LARGE SCALE GENOMIC DNA]</scope>
    <source>
        <strain evidence="7 8">CGMCC 1.15896</strain>
    </source>
</reference>
<dbReference type="InterPro" id="IPR015424">
    <property type="entry name" value="PyrdxlP-dep_Trfase"/>
</dbReference>
<dbReference type="Gene3D" id="3.90.1150.10">
    <property type="entry name" value="Aspartate Aminotransferase, domain 1"/>
    <property type="match status" value="1"/>
</dbReference>
<evidence type="ECO:0000256" key="1">
    <source>
        <dbReference type="ARBA" id="ARBA00007970"/>
    </source>
</evidence>
<dbReference type="PANTHER" id="PTHR43643:SF3">
    <property type="entry name" value="HISTIDINOL-PHOSPHATE AMINOTRANSFERASE"/>
    <property type="match status" value="1"/>
</dbReference>
<dbReference type="EMBL" id="BMKB01000007">
    <property type="protein sequence ID" value="GGA61561.1"/>
    <property type="molecule type" value="Genomic_DNA"/>
</dbReference>
<name>A0A916RM41_9HYPH</name>
<evidence type="ECO:0000259" key="6">
    <source>
        <dbReference type="Pfam" id="PF00155"/>
    </source>
</evidence>
<dbReference type="GO" id="GO:0030170">
    <property type="term" value="F:pyridoxal phosphate binding"/>
    <property type="evidence" value="ECO:0007669"/>
    <property type="project" value="InterPro"/>
</dbReference>
<evidence type="ECO:0000313" key="8">
    <source>
        <dbReference type="Proteomes" id="UP000596977"/>
    </source>
</evidence>
<dbReference type="CDD" id="cd00609">
    <property type="entry name" value="AAT_like"/>
    <property type="match status" value="1"/>
</dbReference>
<comment type="caution">
    <text evidence="7">The sequence shown here is derived from an EMBL/GenBank/DDBJ whole genome shotgun (WGS) entry which is preliminary data.</text>
</comment>
<evidence type="ECO:0000313" key="7">
    <source>
        <dbReference type="EMBL" id="GGA61561.1"/>
    </source>
</evidence>
<dbReference type="InterPro" id="IPR004839">
    <property type="entry name" value="Aminotransferase_I/II_large"/>
</dbReference>
<accession>A0A916RM41</accession>
<dbReference type="Gene3D" id="3.40.640.10">
    <property type="entry name" value="Type I PLP-dependent aspartate aminotransferase-like (Major domain)"/>
    <property type="match status" value="1"/>
</dbReference>
<dbReference type="Pfam" id="PF00155">
    <property type="entry name" value="Aminotran_1_2"/>
    <property type="match status" value="1"/>
</dbReference>
<evidence type="ECO:0000256" key="3">
    <source>
        <dbReference type="ARBA" id="ARBA00022679"/>
    </source>
</evidence>
<keyword evidence="2 7" id="KW-0032">Aminotransferase</keyword>
<proteinExistence type="inferred from homology"/>
<sequence length="380" mass="41006">MDMETSKHIGPITMPRPLFTPLVEALPATVPFVGPEALERRSGIAIKARLGANENNFGPAPSVIAAIANAAPDVWKYCDSESHELRGALAENLALMPEQILVGEGIDGLLGLTCRLFLAQGDKAVTSLGAYPTFSYHVAGFGGHLVPVPYKDDREDLQGLMAAVKKHRPKIVYLSNPDNPMGTWWHADAIVDFAKNIPDETVIILDEAYCETAPSDAVPPLGFALPNLLRYRTFSKVYGLAGQRIGYIFGESDVIAGFDRIRNHFGVNKIAQIAALAALKDRDYLGKVIDWTAAGRAEIARFTNELGLSPLPSGTNFVTVDCGRDAAYAQAILNGLAERGVFIRKPMAPGLDRCIRISVGTEKDLEIARAALADTLKALN</sequence>
<dbReference type="PANTHER" id="PTHR43643">
    <property type="entry name" value="HISTIDINOL-PHOSPHATE AMINOTRANSFERASE 2"/>
    <property type="match status" value="1"/>
</dbReference>
<dbReference type="Proteomes" id="UP000596977">
    <property type="component" value="Unassembled WGS sequence"/>
</dbReference>
<dbReference type="AlphaFoldDB" id="A0A916RM41"/>
<dbReference type="GO" id="GO:0008483">
    <property type="term" value="F:transaminase activity"/>
    <property type="evidence" value="ECO:0007669"/>
    <property type="project" value="UniProtKB-KW"/>
</dbReference>
<dbReference type="SUPFAM" id="SSF53383">
    <property type="entry name" value="PLP-dependent transferases"/>
    <property type="match status" value="1"/>
</dbReference>
<evidence type="ECO:0000256" key="2">
    <source>
        <dbReference type="ARBA" id="ARBA00022576"/>
    </source>
</evidence>
<keyword evidence="8" id="KW-1185">Reference proteome</keyword>
<comment type="pathway">
    <text evidence="5">Amino-acid biosynthesis.</text>
</comment>
<evidence type="ECO:0000256" key="4">
    <source>
        <dbReference type="ARBA" id="ARBA00022898"/>
    </source>
</evidence>
<protein>
    <submittedName>
        <fullName evidence="7">Histidinol-phosphate aminotransferase</fullName>
    </submittedName>
</protein>